<dbReference type="EMBL" id="JAOCZP010000016">
    <property type="protein sequence ID" value="MCT7378630.1"/>
    <property type="molecule type" value="Genomic_DNA"/>
</dbReference>
<organism evidence="3 4">
    <name type="scientific">Chelativorans salis</name>
    <dbReference type="NCBI Taxonomy" id="2978478"/>
    <lineage>
        <taxon>Bacteria</taxon>
        <taxon>Pseudomonadati</taxon>
        <taxon>Pseudomonadota</taxon>
        <taxon>Alphaproteobacteria</taxon>
        <taxon>Hyphomicrobiales</taxon>
        <taxon>Phyllobacteriaceae</taxon>
        <taxon>Chelativorans</taxon>
    </lineage>
</organism>
<dbReference type="RefSeq" id="WP_260907665.1">
    <property type="nucleotide sequence ID" value="NZ_JAOCZP010000016.1"/>
</dbReference>
<dbReference type="InterPro" id="IPR029063">
    <property type="entry name" value="SAM-dependent_MTases_sf"/>
</dbReference>
<sequence>MVDRFFADAYLAGVYDAWHPRNVRDDYDFYLPHILAADAVLDVGCGTGTLLHEARQAGHTGRLCGIDPGSGMLDRARRRSDIEWFLGYFQAPGFTAEFDLIVMTGHAFQAIIDDEDLLDFLAAVRSALVPGGCFAFETRNPAARAWEQWAQGDPVTVKGPDGSPVRITTGVIAPYDGRVVTFTHSFMGEHPSLPQVSQSTLRFLDNNVLRNLLEQSGLQVQQQFGDFDARPLGPESPEIITFAMR</sequence>
<evidence type="ECO:0000313" key="3">
    <source>
        <dbReference type="EMBL" id="MCT7378630.1"/>
    </source>
</evidence>
<name>A0ABT2LVT5_9HYPH</name>
<evidence type="ECO:0000313" key="4">
    <source>
        <dbReference type="Proteomes" id="UP001320831"/>
    </source>
</evidence>
<dbReference type="Proteomes" id="UP001320831">
    <property type="component" value="Unassembled WGS sequence"/>
</dbReference>
<comment type="caution">
    <text evidence="3">The sequence shown here is derived from an EMBL/GenBank/DDBJ whole genome shotgun (WGS) entry which is preliminary data.</text>
</comment>
<dbReference type="GO" id="GO:0032259">
    <property type="term" value="P:methylation"/>
    <property type="evidence" value="ECO:0007669"/>
    <property type="project" value="UniProtKB-KW"/>
</dbReference>
<feature type="domain" description="Methyltransferase" evidence="2">
    <location>
        <begin position="40"/>
        <end position="132"/>
    </location>
</feature>
<accession>A0ABT2LVT5</accession>
<protein>
    <submittedName>
        <fullName evidence="3">Class I SAM-dependent methyltransferase</fullName>
    </submittedName>
</protein>
<proteinExistence type="predicted"/>
<dbReference type="PANTHER" id="PTHR43861">
    <property type="entry name" value="TRANS-ACONITATE 2-METHYLTRANSFERASE-RELATED"/>
    <property type="match status" value="1"/>
</dbReference>
<reference evidence="3 4" key="1">
    <citation type="submission" date="2022-09" db="EMBL/GenBank/DDBJ databases">
        <title>Chelativorans salina sp. nov., a novel slightly halophilic bacterium isolated from a saline lake sediment enrichment.</title>
        <authorList>
            <person name="Gao L."/>
            <person name="Fang B.-Z."/>
            <person name="Li W.-J."/>
        </authorList>
    </citation>
    <scope>NUCLEOTIDE SEQUENCE [LARGE SCALE GENOMIC DNA]</scope>
    <source>
        <strain evidence="3 4">EGI FJ00035</strain>
    </source>
</reference>
<dbReference type="Pfam" id="PF13649">
    <property type="entry name" value="Methyltransf_25"/>
    <property type="match status" value="1"/>
</dbReference>
<dbReference type="GO" id="GO:0008168">
    <property type="term" value="F:methyltransferase activity"/>
    <property type="evidence" value="ECO:0007669"/>
    <property type="project" value="UniProtKB-KW"/>
</dbReference>
<dbReference type="InterPro" id="IPR041698">
    <property type="entry name" value="Methyltransf_25"/>
</dbReference>
<dbReference type="Gene3D" id="3.40.50.150">
    <property type="entry name" value="Vaccinia Virus protein VP39"/>
    <property type="match status" value="1"/>
</dbReference>
<gene>
    <name evidence="3" type="ORF">N5A92_26835</name>
</gene>
<keyword evidence="4" id="KW-1185">Reference proteome</keyword>
<evidence type="ECO:0000256" key="1">
    <source>
        <dbReference type="ARBA" id="ARBA00022679"/>
    </source>
</evidence>
<dbReference type="CDD" id="cd02440">
    <property type="entry name" value="AdoMet_MTases"/>
    <property type="match status" value="1"/>
</dbReference>
<dbReference type="SUPFAM" id="SSF53335">
    <property type="entry name" value="S-adenosyl-L-methionine-dependent methyltransferases"/>
    <property type="match status" value="1"/>
</dbReference>
<evidence type="ECO:0000259" key="2">
    <source>
        <dbReference type="Pfam" id="PF13649"/>
    </source>
</evidence>
<keyword evidence="1" id="KW-0808">Transferase</keyword>
<keyword evidence="3" id="KW-0489">Methyltransferase</keyword>